<evidence type="ECO:0000256" key="1">
    <source>
        <dbReference type="SAM" id="Coils"/>
    </source>
</evidence>
<keyword evidence="2" id="KW-0812">Transmembrane</keyword>
<dbReference type="EMBL" id="UINC01168257">
    <property type="protein sequence ID" value="SVD71204.1"/>
    <property type="molecule type" value="Genomic_DNA"/>
</dbReference>
<gene>
    <name evidence="3" type="ORF">METZ01_LOCUS424058</name>
</gene>
<feature type="non-terminal residue" evidence="3">
    <location>
        <position position="269"/>
    </location>
</feature>
<dbReference type="AlphaFoldDB" id="A0A382XK38"/>
<name>A0A382XK38_9ZZZZ</name>
<evidence type="ECO:0000256" key="2">
    <source>
        <dbReference type="SAM" id="Phobius"/>
    </source>
</evidence>
<feature type="transmembrane region" description="Helical" evidence="2">
    <location>
        <begin position="190"/>
        <end position="210"/>
    </location>
</feature>
<feature type="non-terminal residue" evidence="3">
    <location>
        <position position="1"/>
    </location>
</feature>
<keyword evidence="2" id="KW-1133">Transmembrane helix</keyword>
<feature type="coiled-coil region" evidence="1">
    <location>
        <begin position="105"/>
        <end position="132"/>
    </location>
</feature>
<reference evidence="3" key="1">
    <citation type="submission" date="2018-05" db="EMBL/GenBank/DDBJ databases">
        <authorList>
            <person name="Lanie J.A."/>
            <person name="Ng W.-L."/>
            <person name="Kazmierczak K.M."/>
            <person name="Andrzejewski T.M."/>
            <person name="Davidsen T.M."/>
            <person name="Wayne K.J."/>
            <person name="Tettelin H."/>
            <person name="Glass J.I."/>
            <person name="Rusch D."/>
            <person name="Podicherti R."/>
            <person name="Tsui H.-C.T."/>
            <person name="Winkler M.E."/>
        </authorList>
    </citation>
    <scope>NUCLEOTIDE SEQUENCE</scope>
</reference>
<accession>A0A382XK38</accession>
<keyword evidence="2" id="KW-0472">Membrane</keyword>
<feature type="transmembrane region" description="Helical" evidence="2">
    <location>
        <begin position="222"/>
        <end position="242"/>
    </location>
</feature>
<evidence type="ECO:0000313" key="3">
    <source>
        <dbReference type="EMBL" id="SVD71204.1"/>
    </source>
</evidence>
<keyword evidence="1" id="KW-0175">Coiled coil</keyword>
<feature type="transmembrane region" description="Helical" evidence="2">
    <location>
        <begin position="150"/>
        <end position="169"/>
    </location>
</feature>
<sequence>IFFTWLKTIFKKGGSMGYEFPNTQVADVEKEINLKEKARTDGENNLPPENSEVFSNCENEAITKYDERRHSAVLQAANYLDPIKNKIIGYAAILGKTHFFINEFKNRTEQTLNTAEGRLSNLNKSYKTQDQEVKHFKLANNLSRDPRSLTLVKIIIGILFCVGLFLIEVRVNTKLLATAMTGGEAEGRNISFAVAALNVFISFLAGYFLVKNLNLAKGTEKIISQITLAAYSLFIIYLNLGLGAFRAIAEKKGEAVAWGETQAKVSQAV</sequence>
<proteinExistence type="predicted"/>
<protein>
    <submittedName>
        <fullName evidence="3">Uncharacterized protein</fullName>
    </submittedName>
</protein>
<organism evidence="3">
    <name type="scientific">marine metagenome</name>
    <dbReference type="NCBI Taxonomy" id="408172"/>
    <lineage>
        <taxon>unclassified sequences</taxon>
        <taxon>metagenomes</taxon>
        <taxon>ecological metagenomes</taxon>
    </lineage>
</organism>